<dbReference type="Gene3D" id="2.120.10.80">
    <property type="entry name" value="Kelch-type beta propeller"/>
    <property type="match status" value="1"/>
</dbReference>
<dbReference type="PANTHER" id="PTHR46122">
    <property type="entry name" value="GALACTOSE OXIDASE/KELCH REPEAT PROTEIN-RELATED"/>
    <property type="match status" value="1"/>
</dbReference>
<evidence type="ECO:0000256" key="1">
    <source>
        <dbReference type="ARBA" id="ARBA00022441"/>
    </source>
</evidence>
<dbReference type="InterPro" id="IPR052439">
    <property type="entry name" value="F-box/Kelch-repeat"/>
</dbReference>
<reference evidence="3" key="1">
    <citation type="submission" date="2019-09" db="EMBL/GenBank/DDBJ databases">
        <title>Draft genome information of white flower Hibiscus syriacus.</title>
        <authorList>
            <person name="Kim Y.-M."/>
        </authorList>
    </citation>
    <scope>NUCLEOTIDE SEQUENCE [LARGE SCALE GENOMIC DNA]</scope>
    <source>
        <strain evidence="3">YM2019G1</strain>
    </source>
</reference>
<evidence type="ECO:0000313" key="4">
    <source>
        <dbReference type="Proteomes" id="UP000436088"/>
    </source>
</evidence>
<comment type="caution">
    <text evidence="3">The sequence shown here is derived from an EMBL/GenBank/DDBJ whole genome shotgun (WGS) entry which is preliminary data.</text>
</comment>
<proteinExistence type="predicted"/>
<dbReference type="InterPro" id="IPR015915">
    <property type="entry name" value="Kelch-typ_b-propeller"/>
</dbReference>
<dbReference type="Proteomes" id="UP000436088">
    <property type="component" value="Unassembled WGS sequence"/>
</dbReference>
<dbReference type="GO" id="GO:0005829">
    <property type="term" value="C:cytosol"/>
    <property type="evidence" value="ECO:0007669"/>
    <property type="project" value="TreeGrafter"/>
</dbReference>
<dbReference type="SUPFAM" id="SSF117281">
    <property type="entry name" value="Kelch motif"/>
    <property type="match status" value="1"/>
</dbReference>
<organism evidence="3 4">
    <name type="scientific">Hibiscus syriacus</name>
    <name type="common">Rose of Sharon</name>
    <dbReference type="NCBI Taxonomy" id="106335"/>
    <lineage>
        <taxon>Eukaryota</taxon>
        <taxon>Viridiplantae</taxon>
        <taxon>Streptophyta</taxon>
        <taxon>Embryophyta</taxon>
        <taxon>Tracheophyta</taxon>
        <taxon>Spermatophyta</taxon>
        <taxon>Magnoliopsida</taxon>
        <taxon>eudicotyledons</taxon>
        <taxon>Gunneridae</taxon>
        <taxon>Pentapetalae</taxon>
        <taxon>rosids</taxon>
        <taxon>malvids</taxon>
        <taxon>Malvales</taxon>
        <taxon>Malvaceae</taxon>
        <taxon>Malvoideae</taxon>
        <taxon>Hibiscus</taxon>
    </lineage>
</organism>
<dbReference type="EMBL" id="VEPZ02000961">
    <property type="protein sequence ID" value="KAE8707648.1"/>
    <property type="molecule type" value="Genomic_DNA"/>
</dbReference>
<accession>A0A6A3AUV1</accession>
<dbReference type="AlphaFoldDB" id="A0A6A3AUV1"/>
<protein>
    <submittedName>
        <fullName evidence="3">Chromatin remodeling complex subunit isoform 1</fullName>
    </submittedName>
</protein>
<evidence type="ECO:0000256" key="2">
    <source>
        <dbReference type="ARBA" id="ARBA00022737"/>
    </source>
</evidence>
<keyword evidence="2" id="KW-0677">Repeat</keyword>
<gene>
    <name evidence="3" type="ORF">F3Y22_tig00110378pilonHSYRG00062</name>
</gene>
<evidence type="ECO:0000313" key="3">
    <source>
        <dbReference type="EMBL" id="KAE8707648.1"/>
    </source>
</evidence>
<name>A0A6A3AUV1_HIBSY</name>
<dbReference type="PANTHER" id="PTHR46122:SF5">
    <property type="entry name" value="F-BOX DOMAIN-CONTAINING PROTEIN"/>
    <property type="match status" value="1"/>
</dbReference>
<keyword evidence="4" id="KW-1185">Reference proteome</keyword>
<keyword evidence="1" id="KW-0880">Kelch repeat</keyword>
<sequence length="179" mass="19995">MAADSFLMPPCRKIRIREAKELNPNRCDSSGVEESQDADYPYVPQLSDDIEKSILARFPRSGILTSCIEWLFKCCRQLPELPSRDVCCIGGDKESLCAGSHLIVSGRDYTECNVVWRFELETSKWFKGHSMIDLRCLFASATCGTFGFVAGGIEMGLLGAKVLNSTDKYNPETKSWESC</sequence>